<gene>
    <name evidence="3" type="ORF">BB561_003234</name>
</gene>
<evidence type="ECO:0000256" key="1">
    <source>
        <dbReference type="PROSITE-ProRule" id="PRU00047"/>
    </source>
</evidence>
<sequence>MFKGLSEKFTGNPNAKLNVATWIDKFKLVSELKAWDKSTQIKVLELWLEDQAYEWFKKFKEKSSKTSIQVLLAALKKEFTVVSTVSLCELFDIELKANEKLIGFNDRFLKLWSSIPALHYTEEMVQETYLSKISKVDREIWWKLAEHAGTKSPRLLIEELTMFAKLKEKYDNKLEQLYKIGVRLNKEYNEIVSKSKHADPIDELTQSINELILINKKALEPKRVTTVCQNCGKIGHLTEHCFIKKKKPEEKIVEKQQTSMLALSSQDNDYSNNGVLNPPNPLEVPIVAAVEIKRMRVESLLNNQENNQARRIIMGPIIQKPQNFLKKKPDLIKSMAEEIKLIDRNTSKSYLLYNIDIIEDGPKTFILTKIVDKEVPIFIDTGAMNSIIDYKVLDVLKIAPLKLEIEVEKDVLIPSKFLVMRDCAVPVLWGMNVLQDNKVNINYSNNVLTFGSSTKCAIQLYSKEDLENLEESDWDSDKSEYTDNLTLYASVIVMAVGLKER</sequence>
<dbReference type="PROSITE" id="PS50158">
    <property type="entry name" value="ZF_CCHC"/>
    <property type="match status" value="1"/>
</dbReference>
<dbReference type="STRING" id="133385.A0A2T9YMF2"/>
<dbReference type="InterPro" id="IPR001878">
    <property type="entry name" value="Znf_CCHC"/>
</dbReference>
<evidence type="ECO:0000313" key="4">
    <source>
        <dbReference type="Proteomes" id="UP000245383"/>
    </source>
</evidence>
<dbReference type="EMBL" id="MBFR01000126">
    <property type="protein sequence ID" value="PVU93516.1"/>
    <property type="molecule type" value="Genomic_DNA"/>
</dbReference>
<keyword evidence="4" id="KW-1185">Reference proteome</keyword>
<proteinExistence type="predicted"/>
<keyword evidence="1" id="KW-0862">Zinc</keyword>
<dbReference type="GO" id="GO:0003676">
    <property type="term" value="F:nucleic acid binding"/>
    <property type="evidence" value="ECO:0007669"/>
    <property type="project" value="InterPro"/>
</dbReference>
<feature type="domain" description="CCHC-type" evidence="2">
    <location>
        <begin position="228"/>
        <end position="241"/>
    </location>
</feature>
<protein>
    <recommendedName>
        <fullName evidence="2">CCHC-type domain-containing protein</fullName>
    </recommendedName>
</protein>
<dbReference type="InterPro" id="IPR021109">
    <property type="entry name" value="Peptidase_aspartic_dom_sf"/>
</dbReference>
<keyword evidence="1" id="KW-0479">Metal-binding</keyword>
<organism evidence="3 4">
    <name type="scientific">Smittium simulii</name>
    <dbReference type="NCBI Taxonomy" id="133385"/>
    <lineage>
        <taxon>Eukaryota</taxon>
        <taxon>Fungi</taxon>
        <taxon>Fungi incertae sedis</taxon>
        <taxon>Zoopagomycota</taxon>
        <taxon>Kickxellomycotina</taxon>
        <taxon>Harpellomycetes</taxon>
        <taxon>Harpellales</taxon>
        <taxon>Legeriomycetaceae</taxon>
        <taxon>Smittium</taxon>
    </lineage>
</organism>
<dbReference type="AlphaFoldDB" id="A0A2T9YMF2"/>
<accession>A0A2T9YMF2</accession>
<keyword evidence="1" id="KW-0863">Zinc-finger</keyword>
<comment type="caution">
    <text evidence="3">The sequence shown here is derived from an EMBL/GenBank/DDBJ whole genome shotgun (WGS) entry which is preliminary data.</text>
</comment>
<dbReference type="GO" id="GO:0008270">
    <property type="term" value="F:zinc ion binding"/>
    <property type="evidence" value="ECO:0007669"/>
    <property type="project" value="UniProtKB-KW"/>
</dbReference>
<dbReference type="Proteomes" id="UP000245383">
    <property type="component" value="Unassembled WGS sequence"/>
</dbReference>
<name>A0A2T9YMF2_9FUNG</name>
<evidence type="ECO:0000259" key="2">
    <source>
        <dbReference type="PROSITE" id="PS50158"/>
    </source>
</evidence>
<dbReference type="Gene3D" id="2.40.70.10">
    <property type="entry name" value="Acid Proteases"/>
    <property type="match status" value="1"/>
</dbReference>
<dbReference type="PANTHER" id="PTHR33223:SF6">
    <property type="entry name" value="CCHC-TYPE DOMAIN-CONTAINING PROTEIN"/>
    <property type="match status" value="1"/>
</dbReference>
<evidence type="ECO:0000313" key="3">
    <source>
        <dbReference type="EMBL" id="PVU93516.1"/>
    </source>
</evidence>
<reference evidence="3 4" key="1">
    <citation type="journal article" date="2018" name="MBio">
        <title>Comparative Genomics Reveals the Core Gene Toolbox for the Fungus-Insect Symbiosis.</title>
        <authorList>
            <person name="Wang Y."/>
            <person name="Stata M."/>
            <person name="Wang W."/>
            <person name="Stajich J.E."/>
            <person name="White M.M."/>
            <person name="Moncalvo J.M."/>
        </authorList>
    </citation>
    <scope>NUCLEOTIDE SEQUENCE [LARGE SCALE GENOMIC DNA]</scope>
    <source>
        <strain evidence="3 4">SWE-8-4</strain>
    </source>
</reference>
<dbReference type="PANTHER" id="PTHR33223">
    <property type="entry name" value="CCHC-TYPE DOMAIN-CONTAINING PROTEIN"/>
    <property type="match status" value="1"/>
</dbReference>